<dbReference type="AlphaFoldDB" id="A0A0D7CN90"/>
<dbReference type="Gene3D" id="3.90.320.10">
    <property type="match status" value="1"/>
</dbReference>
<proteinExistence type="predicted"/>
<dbReference type="PANTHER" id="PTHR31340:SF3">
    <property type="entry name" value="MITOCHONDRIAL GENOME MAINTENANCE EXONUCLEASE 1"/>
    <property type="match status" value="1"/>
</dbReference>
<comment type="caution">
    <text evidence="1">The sequence shown here is derived from an EMBL/GenBank/DDBJ whole genome shotgun (WGS) entry which is preliminary data.</text>
</comment>
<evidence type="ECO:0000313" key="1">
    <source>
        <dbReference type="EMBL" id="KIZ17315.1"/>
    </source>
</evidence>
<evidence type="ECO:0008006" key="3">
    <source>
        <dbReference type="Google" id="ProtNLM"/>
    </source>
</evidence>
<organism evidence="1 2">
    <name type="scientific">Streptomyces natalensis ATCC 27448</name>
    <dbReference type="NCBI Taxonomy" id="1240678"/>
    <lineage>
        <taxon>Bacteria</taxon>
        <taxon>Bacillati</taxon>
        <taxon>Actinomycetota</taxon>
        <taxon>Actinomycetes</taxon>
        <taxon>Kitasatosporales</taxon>
        <taxon>Streptomycetaceae</taxon>
        <taxon>Streptomyces</taxon>
    </lineage>
</organism>
<sequence length="265" mass="28778">MAALNTIQRSGSRFYVDPETGAKAPGVTSVLSMLPKGFLQFWAAKEVATAAVDNIGPLVGLAVNDRSGAIDYLKGAPRRVTRQAADIGSDAHDVFERLARGEAVARVHPDLRSYADHFRAFLDEVQPEFLFLEDAVWSDQHNYAGSFDAIARIGGETVVLDWKTTRSGVHEEVALQLSAYANAGRIVRADTGESAPVPTIDAAAVLHVRPEGWKLVPVAHTPELFQVFLHLRAVFDWERELKRGVIGRPVASGGEAETGTQRRAA</sequence>
<dbReference type="PATRIC" id="fig|1240678.4.peg.3138"/>
<dbReference type="InterPro" id="IPR011604">
    <property type="entry name" value="PDDEXK-like_dom_sf"/>
</dbReference>
<name>A0A0D7CN90_9ACTN</name>
<dbReference type="GO" id="GO:0008297">
    <property type="term" value="F:single-stranded DNA exodeoxyribonuclease activity"/>
    <property type="evidence" value="ECO:0007669"/>
    <property type="project" value="TreeGrafter"/>
</dbReference>
<protein>
    <recommendedName>
        <fullName evidence="3">PD-(D/E)XK endonuclease-like domain-containing protein</fullName>
    </recommendedName>
</protein>
<dbReference type="EMBL" id="JRKI01000023">
    <property type="protein sequence ID" value="KIZ17315.1"/>
    <property type="molecule type" value="Genomic_DNA"/>
</dbReference>
<evidence type="ECO:0000313" key="2">
    <source>
        <dbReference type="Proteomes" id="UP000032458"/>
    </source>
</evidence>
<dbReference type="PANTHER" id="PTHR31340">
    <property type="entry name" value="MITOCHONDRIAL GENOME MAINTENANCE EXONUCLEASE 1"/>
    <property type="match status" value="1"/>
</dbReference>
<keyword evidence="2" id="KW-1185">Reference proteome</keyword>
<dbReference type="RefSeq" id="WP_030067912.1">
    <property type="nucleotide sequence ID" value="NZ_JRKI01000023.1"/>
</dbReference>
<dbReference type="Proteomes" id="UP000032458">
    <property type="component" value="Unassembled WGS sequence"/>
</dbReference>
<accession>A0A0D7CN90</accession>
<gene>
    <name evidence="1" type="ORF">SNA_14945</name>
</gene>
<reference evidence="1 2" key="1">
    <citation type="submission" date="2014-09" db="EMBL/GenBank/DDBJ databases">
        <title>Draft genome sequence of Streptomyces natalensis ATCC 27448, producer of the antifungal pimaricin.</title>
        <authorList>
            <person name="Mendes M.V."/>
            <person name="Beites T."/>
            <person name="Pires S."/>
            <person name="Santos C.L."/>
            <person name="Moradas-Ferreira P."/>
        </authorList>
    </citation>
    <scope>NUCLEOTIDE SEQUENCE [LARGE SCALE GENOMIC DNA]</scope>
    <source>
        <strain evidence="1 2">ATCC 27448</strain>
    </source>
</reference>